<reference evidence="2 3" key="1">
    <citation type="submission" date="2021-07" db="EMBL/GenBank/DDBJ databases">
        <title>Characterization of Violacein-producing bacteria and related species.</title>
        <authorList>
            <person name="Wilson H.S."/>
            <person name="De Leon M.E."/>
        </authorList>
    </citation>
    <scope>NUCLEOTIDE SEQUENCE [LARGE SCALE GENOMIC DNA]</scope>
    <source>
        <strain evidence="2 3">HSC-2F05</strain>
    </source>
</reference>
<name>A0ABS7YDT9_9BURK</name>
<dbReference type="Pfam" id="PF09250">
    <property type="entry name" value="Prim-Pol"/>
    <property type="match status" value="1"/>
</dbReference>
<dbReference type="EMBL" id="JAHYBX010000003">
    <property type="protein sequence ID" value="MCA1856419.1"/>
    <property type="molecule type" value="Genomic_DNA"/>
</dbReference>
<dbReference type="InterPro" id="IPR025048">
    <property type="entry name" value="DUF3987"/>
</dbReference>
<dbReference type="Pfam" id="PF13148">
    <property type="entry name" value="DUF3987"/>
    <property type="match status" value="1"/>
</dbReference>
<proteinExistence type="predicted"/>
<keyword evidence="3" id="KW-1185">Reference proteome</keyword>
<evidence type="ECO:0000313" key="3">
    <source>
        <dbReference type="Proteomes" id="UP001198602"/>
    </source>
</evidence>
<sequence>MNATLELQDQNGAQVAELELSSIAIDCPTSDASTSNAAPTANYFILQTKAEAHEAGAECMTTTAAPPETDTTSSSQPDTNANNAEQVVRYPLACAAVRNTPTAPVVAPQGNPYDTSAAVSPAHAQALQMASLGHPVFPLYGIKNGTCTCGNATCADSGKHPRRSNSFKEATTNPTIINMWFKYEPELNYGVRLGQEIGHTGKMAVVVDVDRYKVGGAEALEQLEKVHSRLPATVEVLTGAGGSHYYFMTDCSLSFAGKMGNNIDLKVNGYVVGPGSVHASGRRYEMEASSDLFEGQVMADLPQWVPDNFSKSAKLTECGVEIAPNAEPLLPHERASIKHDLAVISAACSRDTWLKVLMGLHSRNQSKEMSDIADEWSQTCPEKYDAGAVTKVWNSLKPGGGITYETVRMMAEEERIKDVDISKLLESLNGMPVAKPKSATAANPIVVPDEVPMPAKPACDIPPHLLTIPGKLGLMVDWTNATAMKPQPMFAVQAALALGSVAMGRKFRTTNDNWPSLYFLNIGVSGAGKEHAKTAIERVLRAAKFSSMAPASEYTSDSAIDSMLRVHPTHIAIIDEFGYMLKAANAKNNTNGGTARKRLMEVFGRCGGTLQPKAFSTATQTQAQRDGMGPRHVENPALTVLGMTTPTPFYEAVGSGALTDGFLNRLIVVESDLGRQPSRFVDHVEVPENLVRWVRKCRVKDSGDMADIIDTAHNEMAVPAILDFSGEARKLFTELELRCIDRMDELEMHGMAEMYSRVREIAMRVSLIVAHSSEVDVIGTEHAQWAIDYVTFWADRAISRMANNIADSPFAALCNDVANLILKAGRRGLTVFELARKSAKFKGADTRMRRSVFENLESDRHIRRYDTKSASGKGKTRAAYIAFEFVEQADQEH</sequence>
<dbReference type="InterPro" id="IPR014819">
    <property type="entry name" value="PriCT_2"/>
</dbReference>
<evidence type="ECO:0000313" key="2">
    <source>
        <dbReference type="EMBL" id="MCA1856419.1"/>
    </source>
</evidence>
<feature type="domain" description="DNA primase/polymerase bifunctional N-terminal" evidence="1">
    <location>
        <begin position="126"/>
        <end position="305"/>
    </location>
</feature>
<comment type="caution">
    <text evidence="2">The sequence shown here is derived from an EMBL/GenBank/DDBJ whole genome shotgun (WGS) entry which is preliminary data.</text>
</comment>
<dbReference type="RefSeq" id="WP_225238705.1">
    <property type="nucleotide sequence ID" value="NZ_JAHYBX010000003.1"/>
</dbReference>
<gene>
    <name evidence="2" type="ORF">LE190_10875</name>
</gene>
<dbReference type="Proteomes" id="UP001198602">
    <property type="component" value="Unassembled WGS sequence"/>
</dbReference>
<dbReference type="Pfam" id="PF08707">
    <property type="entry name" value="PriCT_2"/>
    <property type="match status" value="1"/>
</dbReference>
<dbReference type="SMART" id="SM00943">
    <property type="entry name" value="Prim-Pol"/>
    <property type="match status" value="1"/>
</dbReference>
<dbReference type="InterPro" id="IPR015330">
    <property type="entry name" value="DNA_primase/pol_bifunc_N"/>
</dbReference>
<accession>A0ABS7YDT9</accession>
<protein>
    <submittedName>
        <fullName evidence="2">Bifunctional DNA primase/polymerase</fullName>
    </submittedName>
</protein>
<dbReference type="SUPFAM" id="SSF56747">
    <property type="entry name" value="Prim-pol domain"/>
    <property type="match status" value="1"/>
</dbReference>
<dbReference type="CDD" id="cd04859">
    <property type="entry name" value="Prim_Pol"/>
    <property type="match status" value="1"/>
</dbReference>
<evidence type="ECO:0000259" key="1">
    <source>
        <dbReference type="SMART" id="SM00943"/>
    </source>
</evidence>
<organism evidence="2 3">
    <name type="scientific">Massilia hydrophila</name>
    <dbReference type="NCBI Taxonomy" id="3044279"/>
    <lineage>
        <taxon>Bacteria</taxon>
        <taxon>Pseudomonadati</taxon>
        <taxon>Pseudomonadota</taxon>
        <taxon>Betaproteobacteria</taxon>
        <taxon>Burkholderiales</taxon>
        <taxon>Oxalobacteraceae</taxon>
        <taxon>Telluria group</taxon>
        <taxon>Massilia</taxon>
    </lineage>
</organism>